<dbReference type="EMBL" id="QRUN01000012">
    <property type="protein sequence ID" value="RGR67866.1"/>
    <property type="molecule type" value="Genomic_DNA"/>
</dbReference>
<accession>A0A3R5ZR43</accession>
<feature type="region of interest" description="Disordered" evidence="1">
    <location>
        <begin position="28"/>
        <end position="56"/>
    </location>
</feature>
<evidence type="ECO:0000313" key="2">
    <source>
        <dbReference type="EMBL" id="RGR67866.1"/>
    </source>
</evidence>
<dbReference type="PROSITE" id="PS51257">
    <property type="entry name" value="PROKAR_LIPOPROTEIN"/>
    <property type="match status" value="1"/>
</dbReference>
<organism evidence="2 3">
    <name type="scientific">Roseburia inulinivorans</name>
    <dbReference type="NCBI Taxonomy" id="360807"/>
    <lineage>
        <taxon>Bacteria</taxon>
        <taxon>Bacillati</taxon>
        <taxon>Bacillota</taxon>
        <taxon>Clostridia</taxon>
        <taxon>Lachnospirales</taxon>
        <taxon>Lachnospiraceae</taxon>
        <taxon>Roseburia</taxon>
    </lineage>
</organism>
<sequence length="451" mass="51561">MKKNILFGLIILSFVLAGCKQDVKEEKEASTEVTKELSGGQEEVTETPEHTEIPGQNTQSFKGRVIENQTFEIQLNDWGMVTFTSVAPEENSNDPEFLLVKNDKVIYEFPEIKADASDSFKQISGVKFSDVNMDGKKDVLLLLQYCNDGDSWNMPVIFLQENPDNMMYLDYPNLESYKVEAKTENGTPFYRDTFFEEFLGKQHLTEKLSDMEGVWTDYVEYLDSISGATMDIQKQIEVFAQNRDKWATDIDFADEQYKFTLADLDMDGQVELLVSHSGGTGFFSYTSFYNVDKDGKLKELNTTFSEYESQPDLMDQVSDESDVMVYSNIINGKGYYNYIVYDLMKESPSSYVYRVSSLAIVDDVVTETKLAVEYETYDGPDYAATVSYKDYTGAELTEEEYYAYAAAYYDAQNAAEHQAHFQWKDVSDIVNASDEEAIRMLTEVYNAYSFN</sequence>
<comment type="caution">
    <text evidence="2">The sequence shown here is derived from an EMBL/GenBank/DDBJ whole genome shotgun (WGS) entry which is preliminary data.</text>
</comment>
<dbReference type="Proteomes" id="UP000285820">
    <property type="component" value="Unassembled WGS sequence"/>
</dbReference>
<proteinExistence type="predicted"/>
<gene>
    <name evidence="2" type="ORF">DWY29_09490</name>
</gene>
<evidence type="ECO:0000256" key="1">
    <source>
        <dbReference type="SAM" id="MobiDB-lite"/>
    </source>
</evidence>
<reference evidence="2 3" key="1">
    <citation type="submission" date="2018-08" db="EMBL/GenBank/DDBJ databases">
        <title>A genome reference for cultivated species of the human gut microbiota.</title>
        <authorList>
            <person name="Zou Y."/>
            <person name="Xue W."/>
            <person name="Luo G."/>
        </authorList>
    </citation>
    <scope>NUCLEOTIDE SEQUENCE [LARGE SCALE GENOMIC DNA]</scope>
    <source>
        <strain evidence="2 3">AF24-4</strain>
    </source>
</reference>
<protein>
    <submittedName>
        <fullName evidence="2">Uncharacterized protein</fullName>
    </submittedName>
</protein>
<name>A0A3R5ZR43_9FIRM</name>
<dbReference type="RefSeq" id="WP_118126117.1">
    <property type="nucleotide sequence ID" value="NZ_QRUN01000012.1"/>
</dbReference>
<evidence type="ECO:0000313" key="3">
    <source>
        <dbReference type="Proteomes" id="UP000285820"/>
    </source>
</evidence>
<dbReference type="AlphaFoldDB" id="A0A3R5ZR43"/>